<dbReference type="Gene3D" id="3.40.50.300">
    <property type="entry name" value="P-loop containing nucleotide triphosphate hydrolases"/>
    <property type="match status" value="1"/>
</dbReference>
<gene>
    <name evidence="1" type="ORF">M125_4418</name>
</gene>
<dbReference type="Proteomes" id="UP000020773">
    <property type="component" value="Unassembled WGS sequence"/>
</dbReference>
<reference evidence="1 2" key="1">
    <citation type="submission" date="2014-02" db="EMBL/GenBank/DDBJ databases">
        <authorList>
            <person name="Sears C."/>
            <person name="Carroll K."/>
            <person name="Sack B.R."/>
            <person name="Qadri F."/>
            <person name="Myers L.L."/>
            <person name="Chung G.-T."/>
            <person name="Escheverria P."/>
            <person name="Fraser C.M."/>
            <person name="Sadzewicz L."/>
            <person name="Shefchek K.A."/>
            <person name="Tallon L."/>
            <person name="Das S.P."/>
            <person name="Daugherty S."/>
            <person name="Mongodin E.F."/>
        </authorList>
    </citation>
    <scope>NUCLEOTIDE SEQUENCE [LARGE SCALE GENOMIC DNA]</scope>
    <source>
        <strain evidence="2">3998T(B)3</strain>
    </source>
</reference>
<dbReference type="InterPro" id="IPR027417">
    <property type="entry name" value="P-loop_NTPase"/>
</dbReference>
<dbReference type="SUPFAM" id="SSF52540">
    <property type="entry name" value="P-loop containing nucleoside triphosphate hydrolases"/>
    <property type="match status" value="1"/>
</dbReference>
<dbReference type="EMBL" id="JGDB01000262">
    <property type="protein sequence ID" value="EXY88908.1"/>
    <property type="molecule type" value="Genomic_DNA"/>
</dbReference>
<evidence type="ECO:0000313" key="1">
    <source>
        <dbReference type="EMBL" id="EXY88908.1"/>
    </source>
</evidence>
<accession>A0A015VSK1</accession>
<dbReference type="PANTHER" id="PTHR34301">
    <property type="entry name" value="DNA-BINDING PROTEIN-RELATED"/>
    <property type="match status" value="1"/>
</dbReference>
<name>A0A015VSK1_BACFG</name>
<proteinExistence type="predicted"/>
<dbReference type="PANTHER" id="PTHR34301:SF8">
    <property type="entry name" value="ATPASE DOMAIN-CONTAINING PROTEIN"/>
    <property type="match status" value="1"/>
</dbReference>
<sequence>MAVINPFVVGGYVSPRYFCDRVAETENLIRNLINGRNVALVSTRRMGKTGLIRHCFYQPLIKEGYYTFFIDIYATSSLKEFVFALGKGIFEKLKPQGNKFIDRFFSIITSLRIGFKLDSITGEPILELGLGDIHAPETTLEEIFIYLEQADKPCIVAIDEFQQISSYPEKNLEAILRTKVQHCSNSNFVFAGSQRHIMMNIFNSPSRPFYQSVSMMHLGAIPLEVYKPFVKGLFEENGKKVTDQLVENVYTLFDGHTWYVQLMLNELFILTDKKGICDVPMINLALNNIIATQDFTFQEIFSRLPEKQKEIMIAIAKEQKAKGVTSAAFIKKYRLTSASSVQSGLKGLLEKDMLTQESGGYQVYDRLFNIWLRRNY</sequence>
<protein>
    <submittedName>
        <fullName evidence="1">Archaeal ATPase family protein</fullName>
    </submittedName>
</protein>
<organism evidence="1 2">
    <name type="scientific">Bacteroides fragilis str. 3998T(B)3</name>
    <dbReference type="NCBI Taxonomy" id="1339316"/>
    <lineage>
        <taxon>Bacteria</taxon>
        <taxon>Pseudomonadati</taxon>
        <taxon>Bacteroidota</taxon>
        <taxon>Bacteroidia</taxon>
        <taxon>Bacteroidales</taxon>
        <taxon>Bacteroidaceae</taxon>
        <taxon>Bacteroides</taxon>
    </lineage>
</organism>
<dbReference type="RefSeq" id="WP_005790984.1">
    <property type="nucleotide sequence ID" value="NZ_JGDB01000262.1"/>
</dbReference>
<evidence type="ECO:0000313" key="2">
    <source>
        <dbReference type="Proteomes" id="UP000020773"/>
    </source>
</evidence>
<dbReference type="PATRIC" id="fig|1339316.3.peg.4199"/>
<dbReference type="AlphaFoldDB" id="A0A015VSK1"/>
<comment type="caution">
    <text evidence="1">The sequence shown here is derived from an EMBL/GenBank/DDBJ whole genome shotgun (WGS) entry which is preliminary data.</text>
</comment>